<feature type="region of interest" description="Disordered" evidence="1">
    <location>
        <begin position="164"/>
        <end position="193"/>
    </location>
</feature>
<dbReference type="NCBIfam" id="TIGR02898">
    <property type="entry name" value="spore_YhcN_YlaJ"/>
    <property type="match status" value="1"/>
</dbReference>
<comment type="caution">
    <text evidence="3">The sequence shown here is derived from an EMBL/GenBank/DDBJ whole genome shotgun (WGS) entry which is preliminary data.</text>
</comment>
<keyword evidence="3" id="KW-0449">Lipoprotein</keyword>
<feature type="region of interest" description="Disordered" evidence="1">
    <location>
        <begin position="17"/>
        <end position="56"/>
    </location>
</feature>
<dbReference type="EMBL" id="JBHTKZ010000003">
    <property type="protein sequence ID" value="MFD1180428.1"/>
    <property type="molecule type" value="Genomic_DNA"/>
</dbReference>
<protein>
    <submittedName>
        <fullName evidence="3">YhcN/YlaJ family sporulation lipoprotein</fullName>
    </submittedName>
</protein>
<evidence type="ECO:0000313" key="3">
    <source>
        <dbReference type="EMBL" id="MFD1180428.1"/>
    </source>
</evidence>
<sequence>MRLWLCLLVTASLLTSCGTGSEKASPSPSNQTGNAPRAQSVDPYATTDTNGNRAMSDRDRQIYLEQLVKKVPGVKGAHCVIMGKTAIVGIDVDSRLERARVGSIKYTVAEALRKDPHGAGAIVTADMDLNQRITEIGNKIRDGRPVSGFATELADIIGRIVPQLPNDTRPPEGVNPKQMQIAPGGGTTRQNLR</sequence>
<accession>A0ABW3S772</accession>
<keyword evidence="4" id="KW-1185">Reference proteome</keyword>
<proteinExistence type="predicted"/>
<dbReference type="RefSeq" id="WP_240270735.1">
    <property type="nucleotide sequence ID" value="NZ_JAKSXN010000055.1"/>
</dbReference>
<evidence type="ECO:0000256" key="2">
    <source>
        <dbReference type="SAM" id="SignalP"/>
    </source>
</evidence>
<dbReference type="InterPro" id="IPR014247">
    <property type="entry name" value="Spore_lipoprot_YhcN/YlaJ"/>
</dbReference>
<name>A0ABW3S772_9BACL</name>
<dbReference type="Proteomes" id="UP001597211">
    <property type="component" value="Unassembled WGS sequence"/>
</dbReference>
<dbReference type="PROSITE" id="PS51257">
    <property type="entry name" value="PROKAR_LIPOPROTEIN"/>
    <property type="match status" value="1"/>
</dbReference>
<dbReference type="Pfam" id="PF09580">
    <property type="entry name" value="Spore_YhcN_YlaJ"/>
    <property type="match status" value="1"/>
</dbReference>
<feature type="signal peptide" evidence="2">
    <location>
        <begin position="1"/>
        <end position="20"/>
    </location>
</feature>
<feature type="compositionally biased region" description="Polar residues" evidence="1">
    <location>
        <begin position="17"/>
        <end position="34"/>
    </location>
</feature>
<evidence type="ECO:0000256" key="1">
    <source>
        <dbReference type="SAM" id="MobiDB-lite"/>
    </source>
</evidence>
<evidence type="ECO:0000313" key="4">
    <source>
        <dbReference type="Proteomes" id="UP001597211"/>
    </source>
</evidence>
<dbReference type="InterPro" id="IPR019076">
    <property type="entry name" value="Spore_lipoprot_YhcN/YlaJ-like"/>
</dbReference>
<keyword evidence="2" id="KW-0732">Signal</keyword>
<gene>
    <name evidence="3" type="ORF">ACFQ2Z_03570</name>
</gene>
<organism evidence="3 4">
    <name type="scientific">Paenibacillus timonensis</name>
    <dbReference type="NCBI Taxonomy" id="225915"/>
    <lineage>
        <taxon>Bacteria</taxon>
        <taxon>Bacillati</taxon>
        <taxon>Bacillota</taxon>
        <taxon>Bacilli</taxon>
        <taxon>Bacillales</taxon>
        <taxon>Paenibacillaceae</taxon>
        <taxon>Paenibacillus</taxon>
    </lineage>
</organism>
<reference evidence="4" key="1">
    <citation type="journal article" date="2019" name="Int. J. Syst. Evol. Microbiol.">
        <title>The Global Catalogue of Microorganisms (GCM) 10K type strain sequencing project: providing services to taxonomists for standard genome sequencing and annotation.</title>
        <authorList>
            <consortium name="The Broad Institute Genomics Platform"/>
            <consortium name="The Broad Institute Genome Sequencing Center for Infectious Disease"/>
            <person name="Wu L."/>
            <person name="Ma J."/>
        </authorList>
    </citation>
    <scope>NUCLEOTIDE SEQUENCE [LARGE SCALE GENOMIC DNA]</scope>
    <source>
        <strain evidence="4">CCUG 48216</strain>
    </source>
</reference>
<feature type="chain" id="PRO_5045851060" evidence="2">
    <location>
        <begin position="21"/>
        <end position="193"/>
    </location>
</feature>